<evidence type="ECO:0000256" key="2">
    <source>
        <dbReference type="ARBA" id="ARBA00022857"/>
    </source>
</evidence>
<evidence type="ECO:0000256" key="4">
    <source>
        <dbReference type="PIRSR" id="PIRSR000193-1"/>
    </source>
</evidence>
<dbReference type="SUPFAM" id="SSF51735">
    <property type="entry name" value="NAD(P)-binding Rossmann-fold domains"/>
    <property type="match status" value="1"/>
</dbReference>
<reference evidence="7 8" key="1">
    <citation type="submission" date="2016-10" db="EMBL/GenBank/DDBJ databases">
        <authorList>
            <person name="de Groot N.N."/>
        </authorList>
    </citation>
    <scope>NUCLEOTIDE SEQUENCE [LARGE SCALE GENOMIC DNA]</scope>
    <source>
        <strain evidence="7 8">CGMCC 1.10228</strain>
    </source>
</reference>
<comment type="similarity">
    <text evidence="1">Belongs to the pyrroline-5-carboxylate reductase family.</text>
</comment>
<dbReference type="PIRSF" id="PIRSF000193">
    <property type="entry name" value="Pyrrol-5-carb_rd"/>
    <property type="match status" value="1"/>
</dbReference>
<feature type="domain" description="Pyrroline-5-carboxylate reductase catalytic N-terminal" evidence="5">
    <location>
        <begin position="13"/>
        <end position="104"/>
    </location>
</feature>
<name>A0A1G8ESH1_9VIBR</name>
<keyword evidence="2 4" id="KW-0521">NADP</keyword>
<dbReference type="PANTHER" id="PTHR11645:SF0">
    <property type="entry name" value="PYRROLINE-5-CARBOXYLATE REDUCTASE 3"/>
    <property type="match status" value="1"/>
</dbReference>
<dbReference type="Pfam" id="PF03807">
    <property type="entry name" value="F420_oxidored"/>
    <property type="match status" value="1"/>
</dbReference>
<gene>
    <name evidence="7" type="ORF">SAMN04488136_12645</name>
</gene>
<dbReference type="Proteomes" id="UP000198854">
    <property type="component" value="Unassembled WGS sequence"/>
</dbReference>
<keyword evidence="8" id="KW-1185">Reference proteome</keyword>
<dbReference type="InterPro" id="IPR008927">
    <property type="entry name" value="6-PGluconate_DH-like_C_sf"/>
</dbReference>
<dbReference type="Gene3D" id="1.10.3730.10">
    <property type="entry name" value="ProC C-terminal domain-like"/>
    <property type="match status" value="1"/>
</dbReference>
<sequence>MRDFAEQEDGMKRIGILGVGELSEKIVAGIFKHNHLARVYLSPRNFDRAQRLASEFPCEIMPDNQAVVDKSEIVIIGVRPESLDELSREVTFSSEQLVVSLVAGYSLSDTQQLFGHQNCVRAMLNYAAEVNSSTVIMAPKNADAEALFAPLGDLVALNTEAEYQVATVSMCMNGWYYFLASQMQSWLEKQGLESHDARALVLGNLRDCAAYAGEHPDWSLEDLGKSISTPGTFTEQGRHFLQNAGAFEAWQNASDDVLNQLRKKR</sequence>
<evidence type="ECO:0000313" key="7">
    <source>
        <dbReference type="EMBL" id="SDH72852.1"/>
    </source>
</evidence>
<dbReference type="GO" id="GO:0055129">
    <property type="term" value="P:L-proline biosynthetic process"/>
    <property type="evidence" value="ECO:0007669"/>
    <property type="project" value="TreeGrafter"/>
</dbReference>
<evidence type="ECO:0000313" key="8">
    <source>
        <dbReference type="Proteomes" id="UP000198854"/>
    </source>
</evidence>
<evidence type="ECO:0000259" key="5">
    <source>
        <dbReference type="Pfam" id="PF03807"/>
    </source>
</evidence>
<dbReference type="Gene3D" id="3.40.50.720">
    <property type="entry name" value="NAD(P)-binding Rossmann-like Domain"/>
    <property type="match status" value="1"/>
</dbReference>
<dbReference type="AlphaFoldDB" id="A0A1G8ESH1"/>
<dbReference type="InterPro" id="IPR028939">
    <property type="entry name" value="P5C_Rdtase_cat_N"/>
</dbReference>
<evidence type="ECO:0000256" key="3">
    <source>
        <dbReference type="ARBA" id="ARBA00023002"/>
    </source>
</evidence>
<protein>
    <submittedName>
        <fullName evidence="7">Pyrroline-5-carboxylate reductase</fullName>
    </submittedName>
</protein>
<feature type="domain" description="Pyrroline-5-carboxylate reductase dimerisation" evidence="6">
    <location>
        <begin position="166"/>
        <end position="259"/>
    </location>
</feature>
<dbReference type="InterPro" id="IPR036291">
    <property type="entry name" value="NAD(P)-bd_dom_sf"/>
</dbReference>
<dbReference type="GO" id="GO:0004735">
    <property type="term" value="F:pyrroline-5-carboxylate reductase activity"/>
    <property type="evidence" value="ECO:0007669"/>
    <property type="project" value="InterPro"/>
</dbReference>
<organism evidence="7 8">
    <name type="scientific">Vibrio xiamenensis</name>
    <dbReference type="NCBI Taxonomy" id="861298"/>
    <lineage>
        <taxon>Bacteria</taxon>
        <taxon>Pseudomonadati</taxon>
        <taxon>Pseudomonadota</taxon>
        <taxon>Gammaproteobacteria</taxon>
        <taxon>Vibrionales</taxon>
        <taxon>Vibrionaceae</taxon>
        <taxon>Vibrio</taxon>
    </lineage>
</organism>
<dbReference type="InterPro" id="IPR000304">
    <property type="entry name" value="Pyrroline-COOH_reductase"/>
</dbReference>
<feature type="binding site" evidence="4">
    <location>
        <position position="64"/>
    </location>
    <ligand>
        <name>NADPH</name>
        <dbReference type="ChEBI" id="CHEBI:57783"/>
    </ligand>
</feature>
<feature type="binding site" evidence="4">
    <location>
        <begin position="17"/>
        <end position="22"/>
    </location>
    <ligand>
        <name>NADP(+)</name>
        <dbReference type="ChEBI" id="CHEBI:58349"/>
    </ligand>
</feature>
<dbReference type="STRING" id="861298.SAMN04488136_12645"/>
<dbReference type="PANTHER" id="PTHR11645">
    <property type="entry name" value="PYRROLINE-5-CARBOXYLATE REDUCTASE"/>
    <property type="match status" value="1"/>
</dbReference>
<evidence type="ECO:0000259" key="6">
    <source>
        <dbReference type="Pfam" id="PF14748"/>
    </source>
</evidence>
<dbReference type="SUPFAM" id="SSF48179">
    <property type="entry name" value="6-phosphogluconate dehydrogenase C-terminal domain-like"/>
    <property type="match status" value="1"/>
</dbReference>
<proteinExistence type="inferred from homology"/>
<evidence type="ECO:0000256" key="1">
    <source>
        <dbReference type="ARBA" id="ARBA00005525"/>
    </source>
</evidence>
<dbReference type="InterPro" id="IPR029036">
    <property type="entry name" value="P5CR_dimer"/>
</dbReference>
<dbReference type="Pfam" id="PF14748">
    <property type="entry name" value="P5CR_dimer"/>
    <property type="match status" value="1"/>
</dbReference>
<keyword evidence="3" id="KW-0560">Oxidoreductase</keyword>
<dbReference type="OrthoDB" id="8418678at2"/>
<dbReference type="EMBL" id="FNDD01000026">
    <property type="protein sequence ID" value="SDH72852.1"/>
    <property type="molecule type" value="Genomic_DNA"/>
</dbReference>
<accession>A0A1G8ESH1</accession>